<dbReference type="InterPro" id="IPR012312">
    <property type="entry name" value="Hemerythrin-like"/>
</dbReference>
<comment type="catalytic activity">
    <reaction evidence="2">
        <text>oxidized coenzyme F420-(gamma-L-Glu)(n) + a quinol + H(+) = reduced coenzyme F420-(gamma-L-Glu)(n) + a quinone</text>
        <dbReference type="Rhea" id="RHEA:39663"/>
        <dbReference type="Rhea" id="RHEA-COMP:12939"/>
        <dbReference type="Rhea" id="RHEA-COMP:14378"/>
        <dbReference type="ChEBI" id="CHEBI:15378"/>
        <dbReference type="ChEBI" id="CHEBI:24646"/>
        <dbReference type="ChEBI" id="CHEBI:132124"/>
        <dbReference type="ChEBI" id="CHEBI:133980"/>
        <dbReference type="ChEBI" id="CHEBI:139511"/>
    </reaction>
</comment>
<dbReference type="GO" id="GO:0005886">
    <property type="term" value="C:plasma membrane"/>
    <property type="evidence" value="ECO:0007669"/>
    <property type="project" value="TreeGrafter"/>
</dbReference>
<dbReference type="CDD" id="cd03349">
    <property type="entry name" value="LbH_XAT"/>
    <property type="match status" value="1"/>
</dbReference>
<comment type="caution">
    <text evidence="4">The sequence shown here is derived from an EMBL/GenBank/DDBJ whole genome shotgun (WGS) entry which is preliminary data.</text>
</comment>
<dbReference type="Pfam" id="PF01814">
    <property type="entry name" value="Hemerythrin"/>
    <property type="match status" value="1"/>
</dbReference>
<evidence type="ECO:0000313" key="4">
    <source>
        <dbReference type="EMBL" id="TPQ17776.1"/>
    </source>
</evidence>
<dbReference type="CDD" id="cd12108">
    <property type="entry name" value="Hr-like"/>
    <property type="match status" value="1"/>
</dbReference>
<organism evidence="4 5">
    <name type="scientific">Streptomyces sporangiiformans</name>
    <dbReference type="NCBI Taxonomy" id="2315329"/>
    <lineage>
        <taxon>Bacteria</taxon>
        <taxon>Bacillati</taxon>
        <taxon>Actinomycetota</taxon>
        <taxon>Actinomycetes</taxon>
        <taxon>Kitasatosporales</taxon>
        <taxon>Streptomycetaceae</taxon>
        <taxon>Streptomyces</taxon>
    </lineage>
</organism>
<dbReference type="EMBL" id="VCHX02000183">
    <property type="protein sequence ID" value="TPQ17776.1"/>
    <property type="molecule type" value="Genomic_DNA"/>
</dbReference>
<dbReference type="Pfam" id="PF00132">
    <property type="entry name" value="Hexapep"/>
    <property type="match status" value="1"/>
</dbReference>
<name>A0A505DF67_9ACTN</name>
<dbReference type="AlphaFoldDB" id="A0A505DF67"/>
<dbReference type="InterPro" id="IPR012349">
    <property type="entry name" value="Split_barrel_FMN-bd"/>
</dbReference>
<dbReference type="OrthoDB" id="2643438at2"/>
<dbReference type="Proteomes" id="UP000317378">
    <property type="component" value="Unassembled WGS sequence"/>
</dbReference>
<dbReference type="Gene3D" id="2.160.10.10">
    <property type="entry name" value="Hexapeptide repeat proteins"/>
    <property type="match status" value="1"/>
</dbReference>
<dbReference type="PANTHER" id="PTHR39428">
    <property type="entry name" value="F420H(2)-DEPENDENT QUINONE REDUCTASE RV1261C"/>
    <property type="match status" value="1"/>
</dbReference>
<dbReference type="InterPro" id="IPR004378">
    <property type="entry name" value="F420H2_quin_Rdtase"/>
</dbReference>
<dbReference type="InterPro" id="IPR001451">
    <property type="entry name" value="Hexapep"/>
</dbReference>
<dbReference type="PANTHER" id="PTHR39428:SF1">
    <property type="entry name" value="F420H(2)-DEPENDENT QUINONE REDUCTASE RV1261C"/>
    <property type="match status" value="1"/>
</dbReference>
<evidence type="ECO:0000256" key="2">
    <source>
        <dbReference type="ARBA" id="ARBA00049106"/>
    </source>
</evidence>
<evidence type="ECO:0000259" key="3">
    <source>
        <dbReference type="Pfam" id="PF01814"/>
    </source>
</evidence>
<sequence length="514" mass="56596">MSTIPDPTMLHPLPEHERVVLLKPLVTDPRIEVGEFTYYDDPDRAEEFEQRNVLYAYGPERLVIGKYCAIATGTRFLMAGAEHPTLGVSTFPFTMFGGDWAERTLDIVTSMPSRGDTIVGNDVWFGHGVTVMPGVTIGDGAIIATGAVVTSDVPPYTVVVGNPARPIKQRYDDEDVERLLRAAWWDWPVELVTEHVRTIMSGTPAEIETVAAEQLKSTVAEWNRAVVEEFRANGGKVGGPFEGGTLALLTTAGAKTGRSRISPVGHLEIDGRAVVIASAGGGDKNPSWYHNLRANPVLTVEVGIDTYQARARITEGEERDRLFARACEIAPGYADYQRQTDRVLPIVVLETEVYDDGRRARGLGRELAEVHAWLRQEIGELRERAAAFVAGQGEQPRSGDVVPDVLKDLRDHCLSFCQALEVHHGGEDEHAFPALEKTFPGLAPTLARLREEHRTVARLRSDIADRLEKLEVGDPDGVMDELDRLIGQLQRHFAYEETTLVTALDALGFAPARP</sequence>
<dbReference type="GO" id="GO:0070967">
    <property type="term" value="F:coenzyme F420 binding"/>
    <property type="evidence" value="ECO:0007669"/>
    <property type="project" value="TreeGrafter"/>
</dbReference>
<dbReference type="Gene3D" id="2.30.110.10">
    <property type="entry name" value="Electron Transport, Fmn-binding Protein, Chain A"/>
    <property type="match status" value="1"/>
</dbReference>
<evidence type="ECO:0000256" key="1">
    <source>
        <dbReference type="ARBA" id="ARBA00008710"/>
    </source>
</evidence>
<dbReference type="SUPFAM" id="SSF51161">
    <property type="entry name" value="Trimeric LpxA-like enzymes"/>
    <property type="match status" value="1"/>
</dbReference>
<keyword evidence="5" id="KW-1185">Reference proteome</keyword>
<evidence type="ECO:0000313" key="5">
    <source>
        <dbReference type="Proteomes" id="UP000317378"/>
    </source>
</evidence>
<proteinExistence type="inferred from homology"/>
<accession>A0A505DF67</accession>
<gene>
    <name evidence="4" type="ORF">FGD71_034485</name>
</gene>
<reference evidence="4 5" key="1">
    <citation type="submission" date="2019-06" db="EMBL/GenBank/DDBJ databases">
        <title>Streptomyces sporangiiformans sp. nov., a novel actinomycete isolated from soil in Mount Song.</title>
        <authorList>
            <person name="Han L."/>
        </authorList>
    </citation>
    <scope>NUCLEOTIDE SEQUENCE [LARGE SCALE GENOMIC DNA]</scope>
    <source>
        <strain evidence="4 5">NEAU-SSA 1</strain>
    </source>
</reference>
<comment type="similarity">
    <text evidence="1">Belongs to the F420H(2)-dependent quinone reductase family.</text>
</comment>
<dbReference type="InterPro" id="IPR011004">
    <property type="entry name" value="Trimer_LpxA-like_sf"/>
</dbReference>
<feature type="domain" description="Hemerythrin-like" evidence="3">
    <location>
        <begin position="366"/>
        <end position="503"/>
    </location>
</feature>
<dbReference type="Gene3D" id="1.20.120.520">
    <property type="entry name" value="nmb1532 protein domain like"/>
    <property type="match status" value="1"/>
</dbReference>
<protein>
    <submittedName>
        <fullName evidence="4">Nitroreductase family deazaflavin-dependent oxidoreductase</fullName>
    </submittedName>
</protein>
<dbReference type="Pfam" id="PF04075">
    <property type="entry name" value="F420H2_quin_red"/>
    <property type="match status" value="1"/>
</dbReference>
<dbReference type="NCBIfam" id="TIGR00026">
    <property type="entry name" value="hi_GC_TIGR00026"/>
    <property type="match status" value="1"/>
</dbReference>
<dbReference type="GO" id="GO:0016491">
    <property type="term" value="F:oxidoreductase activity"/>
    <property type="evidence" value="ECO:0007669"/>
    <property type="project" value="InterPro"/>
</dbReference>
<dbReference type="SUPFAM" id="SSF50475">
    <property type="entry name" value="FMN-binding split barrel"/>
    <property type="match status" value="1"/>
</dbReference>